<dbReference type="FunFam" id="2.90.10.10:FF:000039">
    <property type="entry name" value="G-type lectin S-receptor-like serine/threonine-protein kinase SD2-5"/>
    <property type="match status" value="1"/>
</dbReference>
<dbReference type="GO" id="GO:0004674">
    <property type="term" value="F:protein serine/threonine kinase activity"/>
    <property type="evidence" value="ECO:0007669"/>
    <property type="project" value="UniProtKB-KW"/>
</dbReference>
<dbReference type="PROSITE" id="PS00108">
    <property type="entry name" value="PROTEIN_KINASE_ST"/>
    <property type="match status" value="1"/>
</dbReference>
<evidence type="ECO:0000256" key="15">
    <source>
        <dbReference type="ARBA" id="ARBA00023170"/>
    </source>
</evidence>
<evidence type="ECO:0000256" key="7">
    <source>
        <dbReference type="ARBA" id="ARBA00022729"/>
    </source>
</evidence>
<feature type="transmembrane region" description="Helical" evidence="22">
    <location>
        <begin position="500"/>
        <end position="524"/>
    </location>
</feature>
<evidence type="ECO:0000256" key="16">
    <source>
        <dbReference type="ARBA" id="ARBA00023180"/>
    </source>
</evidence>
<keyword evidence="11 19" id="KW-0067">ATP-binding</keyword>
<dbReference type="InterPro" id="IPR000719">
    <property type="entry name" value="Prot_kinase_dom"/>
</dbReference>
<gene>
    <name evidence="26" type="ORF">MIMGU_mgv1a024561mg</name>
</gene>
<dbReference type="PIRSF" id="PIRSF000641">
    <property type="entry name" value="SRK"/>
    <property type="match status" value="1"/>
</dbReference>
<dbReference type="CDD" id="cd00028">
    <property type="entry name" value="B_lectin"/>
    <property type="match status" value="1"/>
</dbReference>
<dbReference type="Proteomes" id="UP000030748">
    <property type="component" value="Unassembled WGS sequence"/>
</dbReference>
<evidence type="ECO:0000259" key="23">
    <source>
        <dbReference type="PROSITE" id="PS50011"/>
    </source>
</evidence>
<evidence type="ECO:0000256" key="4">
    <source>
        <dbReference type="ARBA" id="ARBA00022553"/>
    </source>
</evidence>
<keyword evidence="15" id="KW-0675">Receptor</keyword>
<dbReference type="InterPro" id="IPR001480">
    <property type="entry name" value="Bulb-type_lectin_dom"/>
</dbReference>
<keyword evidence="14" id="KW-1015">Disulfide bond</keyword>
<dbReference type="CDD" id="cd01098">
    <property type="entry name" value="PAN_AP_plant"/>
    <property type="match status" value="1"/>
</dbReference>
<dbReference type="PROSITE" id="PS50011">
    <property type="entry name" value="PROTEIN_KINASE_DOM"/>
    <property type="match status" value="1"/>
</dbReference>
<feature type="region of interest" description="Disordered" evidence="21">
    <location>
        <begin position="471"/>
        <end position="496"/>
    </location>
</feature>
<comment type="subcellular location">
    <subcellularLocation>
        <location evidence="1">Membrane</location>
        <topology evidence="1">Single-pass type I membrane protein</topology>
    </subcellularLocation>
</comment>
<dbReference type="GO" id="GO:0005524">
    <property type="term" value="F:ATP binding"/>
    <property type="evidence" value="ECO:0007669"/>
    <property type="project" value="UniProtKB-UniRule"/>
</dbReference>
<keyword evidence="9 19" id="KW-0547">Nucleotide-binding</keyword>
<dbReference type="GO" id="GO:0004672">
    <property type="term" value="F:protein kinase activity"/>
    <property type="evidence" value="ECO:0000318"/>
    <property type="project" value="GO_Central"/>
</dbReference>
<feature type="domain" description="Apple" evidence="25">
    <location>
        <begin position="378"/>
        <end position="459"/>
    </location>
</feature>
<accession>A0A022QW47</accession>
<keyword evidence="7" id="KW-0732">Signal</keyword>
<name>A0A022QW47_ERYGU</name>
<dbReference type="InterPro" id="IPR051343">
    <property type="entry name" value="G-type_lectin_kinases/EP1-like"/>
</dbReference>
<keyword evidence="2 19" id="KW-0723">Serine/threonine-protein kinase</keyword>
<proteinExistence type="inferred from homology"/>
<evidence type="ECO:0000256" key="12">
    <source>
        <dbReference type="ARBA" id="ARBA00022989"/>
    </source>
</evidence>
<dbReference type="Gene3D" id="3.30.200.20">
    <property type="entry name" value="Phosphorylase Kinase, domain 1"/>
    <property type="match status" value="1"/>
</dbReference>
<dbReference type="PROSITE" id="PS00107">
    <property type="entry name" value="PROTEIN_KINASE_ATP"/>
    <property type="match status" value="1"/>
</dbReference>
<dbReference type="EC" id="2.7.11.1" evidence="19"/>
<dbReference type="GO" id="GO:0106310">
    <property type="term" value="F:protein serine kinase activity"/>
    <property type="evidence" value="ECO:0007669"/>
    <property type="project" value="RHEA"/>
</dbReference>
<comment type="catalytic activity">
    <reaction evidence="18 19">
        <text>L-seryl-[protein] + ATP = O-phospho-L-seryl-[protein] + ADP + H(+)</text>
        <dbReference type="Rhea" id="RHEA:17989"/>
        <dbReference type="Rhea" id="RHEA-COMP:9863"/>
        <dbReference type="Rhea" id="RHEA-COMP:11604"/>
        <dbReference type="ChEBI" id="CHEBI:15378"/>
        <dbReference type="ChEBI" id="CHEBI:29999"/>
        <dbReference type="ChEBI" id="CHEBI:30616"/>
        <dbReference type="ChEBI" id="CHEBI:83421"/>
        <dbReference type="ChEBI" id="CHEBI:456216"/>
        <dbReference type="EC" id="2.7.11.1"/>
    </reaction>
</comment>
<dbReference type="Gene3D" id="2.90.10.10">
    <property type="entry name" value="Bulb-type lectin domain"/>
    <property type="match status" value="1"/>
</dbReference>
<keyword evidence="13 22" id="KW-0472">Membrane</keyword>
<dbReference type="InterPro" id="IPR008271">
    <property type="entry name" value="Ser/Thr_kinase_AS"/>
</dbReference>
<dbReference type="GO" id="GO:0030246">
    <property type="term" value="F:carbohydrate binding"/>
    <property type="evidence" value="ECO:0007669"/>
    <property type="project" value="UniProtKB-KW"/>
</dbReference>
<evidence type="ECO:0000256" key="20">
    <source>
        <dbReference type="PROSITE-ProRule" id="PRU10141"/>
    </source>
</evidence>
<evidence type="ECO:0000256" key="21">
    <source>
        <dbReference type="SAM" id="MobiDB-lite"/>
    </source>
</evidence>
<dbReference type="SUPFAM" id="SSF51110">
    <property type="entry name" value="alpha-D-mannose-specific plant lectins"/>
    <property type="match status" value="1"/>
</dbReference>
<evidence type="ECO:0000259" key="24">
    <source>
        <dbReference type="PROSITE" id="PS50927"/>
    </source>
</evidence>
<dbReference type="PROSITE" id="PS50927">
    <property type="entry name" value="BULB_LECTIN"/>
    <property type="match status" value="1"/>
</dbReference>
<evidence type="ECO:0000256" key="13">
    <source>
        <dbReference type="ARBA" id="ARBA00023136"/>
    </source>
</evidence>
<evidence type="ECO:0000256" key="18">
    <source>
        <dbReference type="ARBA" id="ARBA00048679"/>
    </source>
</evidence>
<dbReference type="SUPFAM" id="SSF56112">
    <property type="entry name" value="Protein kinase-like (PK-like)"/>
    <property type="match status" value="1"/>
</dbReference>
<comment type="similarity">
    <text evidence="19">Belongs to the protein kinase superfamily. Ser/Thr protein kinase family.</text>
</comment>
<evidence type="ECO:0000256" key="8">
    <source>
        <dbReference type="ARBA" id="ARBA00022734"/>
    </source>
</evidence>
<dbReference type="FunFam" id="1.10.510.10:FF:000248">
    <property type="entry name" value="S-receptor-like kinase 5"/>
    <property type="match status" value="1"/>
</dbReference>
<sequence>MSSPIRAPAISACRSLQPIAKPTANSSPAHGLSAFCGAGSLDYPTANLSTTWINSVSASHSVSFSDNSTIRAILLRGTFGPRYACGFFCNGTCDTYLFAVFIVQTNSGGGITMPSIGFPQVVWSANRNNPVKINATLELTADGNLVLRDADGTLAWSTNTGKMSVRGLNMTESGNLVLFDSKNSVVWQSFDHPTDVLVPGQILVSGKNLTASSSPTNWTDAGLFSLSMTTTGLVASIQSNPPQVYYENSLSGTKQNTELSYAKFRNGSLDLYLNSVEPTDPDLSIPIPDAKSAQFIKFGSDGHLRVVEWGQPWKEVADLLTGFLGVCNYPMVCGTYGVCSNGQCSCPRSGTNEVYFSPRNSRRPDLGCLEVKPLGTSCNNVSENHGFVDLEDVNYFEFVTDISNTNMDTCKEACLKNCSCRAAIFRYGSNPSGGDCYLPSRVFSLMNNNRALTNLNSSVSLKVQINAPPAVSAPPTVSTPPAVGTVPPTTDSKGNKKSSVGAILGSIVGVLFISVVIGSAFFVYRKRRKPDEVEEDYLDHVPGMPTRFSYEQLEAATENFNKKLGEGGFGSVFQGLLKDGTKIAVKTLDGVGHIKKSFLAEVESIGSIHHVNLVRLIGFCADKSHRLLVYEYVVNGSLEKWIYTGRQEKCLDWKTRRKIVLDIAKGLAYLHEDCRQKIIHLDIKPQNILLDENFNAKLADFGLSKLIDRDQSQVMTTMRGTPGYLAPEWLSAVITEKVDVYSFGVVVLEIACGRKIFEQSKPEEERHLLSAFKKKAEEGQWLDLVENFHCEDVQSNVEELVEMMKIGAWCVQNDYTKRPAMSMVMKVLEGGKDVDKDIDYSNFLTPPRYVMNDISGIDSEDATRLLPSVLSGPR</sequence>
<keyword evidence="4" id="KW-0597">Phosphoprotein</keyword>
<keyword evidence="16" id="KW-0325">Glycoprotein</keyword>
<dbReference type="PANTHER" id="PTHR47976:SF30">
    <property type="entry name" value="RECEPTOR-LIKE SERINE_THREONINE-PROTEIN KINASE"/>
    <property type="match status" value="1"/>
</dbReference>
<feature type="domain" description="Bulb-type lectin" evidence="24">
    <location>
        <begin position="55"/>
        <end position="191"/>
    </location>
</feature>
<dbReference type="eggNOG" id="ENOG502QUNW">
    <property type="taxonomic scope" value="Eukaryota"/>
</dbReference>
<dbReference type="Pfam" id="PF08276">
    <property type="entry name" value="PAN_2"/>
    <property type="match status" value="1"/>
</dbReference>
<dbReference type="PANTHER" id="PTHR47976">
    <property type="entry name" value="G-TYPE LECTIN S-RECEPTOR-LIKE SERINE/THREONINE-PROTEIN KINASE SD2-5"/>
    <property type="match status" value="1"/>
</dbReference>
<keyword evidence="12 22" id="KW-1133">Transmembrane helix</keyword>
<reference evidence="26 27" key="1">
    <citation type="journal article" date="2013" name="Proc. Natl. Acad. Sci. U.S.A.">
        <title>Fine-scale variation in meiotic recombination in Mimulus inferred from population shotgun sequencing.</title>
        <authorList>
            <person name="Hellsten U."/>
            <person name="Wright K.M."/>
            <person name="Jenkins J."/>
            <person name="Shu S."/>
            <person name="Yuan Y."/>
            <person name="Wessler S.R."/>
            <person name="Schmutz J."/>
            <person name="Willis J.H."/>
            <person name="Rokhsar D.S."/>
        </authorList>
    </citation>
    <scope>NUCLEOTIDE SEQUENCE [LARGE SCALE GENOMIC DNA]</scope>
    <source>
        <strain evidence="27">cv. DUN x IM62</strain>
    </source>
</reference>
<dbReference type="InterPro" id="IPR024171">
    <property type="entry name" value="SRK-like_kinase"/>
</dbReference>
<dbReference type="PROSITE" id="PS50948">
    <property type="entry name" value="PAN"/>
    <property type="match status" value="1"/>
</dbReference>
<evidence type="ECO:0000313" key="26">
    <source>
        <dbReference type="EMBL" id="EYU30750.1"/>
    </source>
</evidence>
<dbReference type="EMBL" id="KI631018">
    <property type="protein sequence ID" value="EYU30750.1"/>
    <property type="molecule type" value="Genomic_DNA"/>
</dbReference>
<dbReference type="InterPro" id="IPR003609">
    <property type="entry name" value="Pan_app"/>
</dbReference>
<comment type="catalytic activity">
    <reaction evidence="17 19">
        <text>L-threonyl-[protein] + ATP = O-phospho-L-threonyl-[protein] + ADP + H(+)</text>
        <dbReference type="Rhea" id="RHEA:46608"/>
        <dbReference type="Rhea" id="RHEA-COMP:11060"/>
        <dbReference type="Rhea" id="RHEA-COMP:11605"/>
        <dbReference type="ChEBI" id="CHEBI:15378"/>
        <dbReference type="ChEBI" id="CHEBI:30013"/>
        <dbReference type="ChEBI" id="CHEBI:30616"/>
        <dbReference type="ChEBI" id="CHEBI:61977"/>
        <dbReference type="ChEBI" id="CHEBI:456216"/>
        <dbReference type="EC" id="2.7.11.1"/>
    </reaction>
</comment>
<evidence type="ECO:0000256" key="9">
    <source>
        <dbReference type="ARBA" id="ARBA00022741"/>
    </source>
</evidence>
<dbReference type="FunFam" id="3.30.200.20:FF:000178">
    <property type="entry name" value="serine/threonine-protein kinase PBS1-like"/>
    <property type="match status" value="1"/>
</dbReference>
<evidence type="ECO:0000259" key="25">
    <source>
        <dbReference type="PROSITE" id="PS50948"/>
    </source>
</evidence>
<evidence type="ECO:0000256" key="19">
    <source>
        <dbReference type="PIRNR" id="PIRNR000641"/>
    </source>
</evidence>
<dbReference type="CDD" id="cd12087">
    <property type="entry name" value="TM_EGFR-like"/>
    <property type="match status" value="1"/>
</dbReference>
<dbReference type="Pfam" id="PF01453">
    <property type="entry name" value="B_lectin"/>
    <property type="match status" value="1"/>
</dbReference>
<keyword evidence="3" id="KW-0245">EGF-like domain</keyword>
<dbReference type="GO" id="GO:0016020">
    <property type="term" value="C:membrane"/>
    <property type="evidence" value="ECO:0007669"/>
    <property type="project" value="UniProtKB-SubCell"/>
</dbReference>
<keyword evidence="27" id="KW-1185">Reference proteome</keyword>
<dbReference type="Pfam" id="PF00069">
    <property type="entry name" value="Pkinase"/>
    <property type="match status" value="1"/>
</dbReference>
<dbReference type="SMART" id="SM00473">
    <property type="entry name" value="PAN_AP"/>
    <property type="match status" value="1"/>
</dbReference>
<evidence type="ECO:0000256" key="3">
    <source>
        <dbReference type="ARBA" id="ARBA00022536"/>
    </source>
</evidence>
<keyword evidence="6 22" id="KW-0812">Transmembrane</keyword>
<keyword evidence="8" id="KW-0430">Lectin</keyword>
<dbReference type="SMART" id="SM00220">
    <property type="entry name" value="S_TKc"/>
    <property type="match status" value="1"/>
</dbReference>
<evidence type="ECO:0000256" key="1">
    <source>
        <dbReference type="ARBA" id="ARBA00004479"/>
    </source>
</evidence>
<evidence type="ECO:0000256" key="5">
    <source>
        <dbReference type="ARBA" id="ARBA00022679"/>
    </source>
</evidence>
<feature type="compositionally biased region" description="Low complexity" evidence="21">
    <location>
        <begin position="471"/>
        <end position="490"/>
    </location>
</feature>
<feature type="binding site" evidence="20">
    <location>
        <position position="586"/>
    </location>
    <ligand>
        <name>ATP</name>
        <dbReference type="ChEBI" id="CHEBI:30616"/>
    </ligand>
</feature>
<keyword evidence="5 19" id="KW-0808">Transferase</keyword>
<dbReference type="SMART" id="SM00108">
    <property type="entry name" value="B_lectin"/>
    <property type="match status" value="1"/>
</dbReference>
<dbReference type="FunFam" id="2.90.10.30:FF:000003">
    <property type="entry name" value="Os04g0303100 protein"/>
    <property type="match status" value="1"/>
</dbReference>
<dbReference type="Gene3D" id="1.10.510.10">
    <property type="entry name" value="Transferase(Phosphotransferase) domain 1"/>
    <property type="match status" value="1"/>
</dbReference>
<dbReference type="InterPro" id="IPR017441">
    <property type="entry name" value="Protein_kinase_ATP_BS"/>
</dbReference>
<evidence type="ECO:0000256" key="14">
    <source>
        <dbReference type="ARBA" id="ARBA00023157"/>
    </source>
</evidence>
<keyword evidence="10 19" id="KW-0418">Kinase</keyword>
<feature type="domain" description="Protein kinase" evidence="23">
    <location>
        <begin position="558"/>
        <end position="844"/>
    </location>
</feature>
<evidence type="ECO:0000256" key="22">
    <source>
        <dbReference type="SAM" id="Phobius"/>
    </source>
</evidence>
<organism evidence="26 27">
    <name type="scientific">Erythranthe guttata</name>
    <name type="common">Yellow monkey flower</name>
    <name type="synonym">Mimulus guttatus</name>
    <dbReference type="NCBI Taxonomy" id="4155"/>
    <lineage>
        <taxon>Eukaryota</taxon>
        <taxon>Viridiplantae</taxon>
        <taxon>Streptophyta</taxon>
        <taxon>Embryophyta</taxon>
        <taxon>Tracheophyta</taxon>
        <taxon>Spermatophyta</taxon>
        <taxon>Magnoliopsida</taxon>
        <taxon>eudicotyledons</taxon>
        <taxon>Gunneridae</taxon>
        <taxon>Pentapetalae</taxon>
        <taxon>asterids</taxon>
        <taxon>lamiids</taxon>
        <taxon>Lamiales</taxon>
        <taxon>Phrymaceae</taxon>
        <taxon>Erythranthe</taxon>
    </lineage>
</organism>
<evidence type="ECO:0000256" key="2">
    <source>
        <dbReference type="ARBA" id="ARBA00022527"/>
    </source>
</evidence>
<evidence type="ECO:0000256" key="11">
    <source>
        <dbReference type="ARBA" id="ARBA00022840"/>
    </source>
</evidence>
<dbReference type="CDD" id="cd14066">
    <property type="entry name" value="STKc_IRAK"/>
    <property type="match status" value="1"/>
</dbReference>
<dbReference type="InterPro" id="IPR036426">
    <property type="entry name" value="Bulb-type_lectin_dom_sf"/>
</dbReference>
<dbReference type="STRING" id="4155.A0A022QW47"/>
<evidence type="ECO:0000256" key="10">
    <source>
        <dbReference type="ARBA" id="ARBA00022777"/>
    </source>
</evidence>
<dbReference type="AlphaFoldDB" id="A0A022QW47"/>
<dbReference type="InterPro" id="IPR011009">
    <property type="entry name" value="Kinase-like_dom_sf"/>
</dbReference>
<evidence type="ECO:0000313" key="27">
    <source>
        <dbReference type="Proteomes" id="UP000030748"/>
    </source>
</evidence>
<protein>
    <recommendedName>
        <fullName evidence="19">Receptor-like serine/threonine-protein kinase</fullName>
        <ecNumber evidence="19">2.7.11.1</ecNumber>
    </recommendedName>
</protein>
<evidence type="ECO:0000256" key="17">
    <source>
        <dbReference type="ARBA" id="ARBA00047899"/>
    </source>
</evidence>
<evidence type="ECO:0000256" key="6">
    <source>
        <dbReference type="ARBA" id="ARBA00022692"/>
    </source>
</evidence>